<dbReference type="Gene3D" id="2.40.180.10">
    <property type="entry name" value="Catalase core domain"/>
    <property type="match status" value="1"/>
</dbReference>
<name>A0A2T5UC39_9SPHN</name>
<dbReference type="PROSITE" id="PS51402">
    <property type="entry name" value="CATALASE_3"/>
    <property type="match status" value="1"/>
</dbReference>
<dbReference type="RefSeq" id="WP_107952138.1">
    <property type="nucleotide sequence ID" value="NZ_QAYE01000001.1"/>
</dbReference>
<proteinExistence type="predicted"/>
<dbReference type="Proteomes" id="UP000244013">
    <property type="component" value="Unassembled WGS sequence"/>
</dbReference>
<dbReference type="InterPro" id="IPR020835">
    <property type="entry name" value="Catalase_sf"/>
</dbReference>
<reference evidence="1 2" key="1">
    <citation type="submission" date="2018-04" db="EMBL/GenBank/DDBJ databases">
        <title>Genomic Encyclopedia of Type Strains, Phase III (KMG-III): the genomes of soil and plant-associated and newly described type strains.</title>
        <authorList>
            <person name="Whitman W."/>
        </authorList>
    </citation>
    <scope>NUCLEOTIDE SEQUENCE [LARGE SCALE GENOMIC DNA]</scope>
    <source>
        <strain evidence="1 2">MA-olki</strain>
    </source>
</reference>
<evidence type="ECO:0008006" key="3">
    <source>
        <dbReference type="Google" id="ProtNLM"/>
    </source>
</evidence>
<dbReference type="PANTHER" id="PTHR36195:SF4">
    <property type="entry name" value="DOMAIN PROTEIN, PUTATIVE (AFU_ORTHOLOGUE AFUA_5G01990)-RELATED"/>
    <property type="match status" value="1"/>
</dbReference>
<organism evidence="1 2">
    <name type="scientific">Sphingomonas faeni</name>
    <dbReference type="NCBI Taxonomy" id="185950"/>
    <lineage>
        <taxon>Bacteria</taxon>
        <taxon>Pseudomonadati</taxon>
        <taxon>Pseudomonadota</taxon>
        <taxon>Alphaproteobacteria</taxon>
        <taxon>Sphingomonadales</taxon>
        <taxon>Sphingomonadaceae</taxon>
        <taxon>Sphingomonas</taxon>
    </lineage>
</organism>
<dbReference type="GO" id="GO:0004096">
    <property type="term" value="F:catalase activity"/>
    <property type="evidence" value="ECO:0007669"/>
    <property type="project" value="InterPro"/>
</dbReference>
<accession>A0A2T5UC39</accession>
<dbReference type="SUPFAM" id="SSF56634">
    <property type="entry name" value="Heme-dependent catalase-like"/>
    <property type="match status" value="1"/>
</dbReference>
<dbReference type="InterPro" id="IPR018028">
    <property type="entry name" value="Catalase"/>
</dbReference>
<dbReference type="OrthoDB" id="9765610at2"/>
<comment type="caution">
    <text evidence="1">The sequence shown here is derived from an EMBL/GenBank/DDBJ whole genome shotgun (WGS) entry which is preliminary data.</text>
</comment>
<dbReference type="PANTHER" id="PTHR36195">
    <property type="entry name" value="DOMAIN PROTEIN, PUTATIVE (AFU_ORTHOLOGUE AFUA_5G01990)-RELATED-RELATED"/>
    <property type="match status" value="1"/>
</dbReference>
<dbReference type="EMBL" id="QAYE01000001">
    <property type="protein sequence ID" value="PTW49085.1"/>
    <property type="molecule type" value="Genomic_DNA"/>
</dbReference>
<sequence length="364" mass="39803">MPSNQPVRFDPSVETIAPDEQETLQGMKESFQEILETTSQDYGHAVRSVHAKAHGIARGTFTIADNLPPELAQGIFATPGRHEAIIRISTNAGDILDDSISLPRGLALKILDVDGARLPGSEGDTTQDFIMVNGPAFSASDPKAFAKNLKLLAKTTDRFEGVKKAMSATFRVVESALEAVGGQSATLTTLGGAKPVHPLGETYYSQTPFRFGDYIAKVALFPVSPELTRLTGDLVDITARPDALREVVREEMIEHCGKWEFRVQLNTDLEKMPIEDASVVWDEEQSPFVTVGTLEVPAQLSWEQGVTDHTDDALSYSIWHGITAHQPLGGVNRTRRDTYKQSADFRGKFNGCPMHEPAKLSELA</sequence>
<dbReference type="GeneID" id="91004677"/>
<evidence type="ECO:0000313" key="2">
    <source>
        <dbReference type="Proteomes" id="UP000244013"/>
    </source>
</evidence>
<protein>
    <recommendedName>
        <fullName evidence="3">Catalase</fullName>
    </recommendedName>
</protein>
<gene>
    <name evidence="1" type="ORF">C8J25_101590</name>
</gene>
<dbReference type="GO" id="GO:0006979">
    <property type="term" value="P:response to oxidative stress"/>
    <property type="evidence" value="ECO:0007669"/>
    <property type="project" value="InterPro"/>
</dbReference>
<dbReference type="GO" id="GO:0020037">
    <property type="term" value="F:heme binding"/>
    <property type="evidence" value="ECO:0007669"/>
    <property type="project" value="InterPro"/>
</dbReference>
<dbReference type="AlphaFoldDB" id="A0A2T5UC39"/>
<dbReference type="CDD" id="cd08152">
    <property type="entry name" value="y4iL_like"/>
    <property type="match status" value="1"/>
</dbReference>
<evidence type="ECO:0000313" key="1">
    <source>
        <dbReference type="EMBL" id="PTW49085.1"/>
    </source>
</evidence>